<keyword evidence="1" id="KW-0732">Signal</keyword>
<feature type="signal peptide" evidence="1">
    <location>
        <begin position="1"/>
        <end position="20"/>
    </location>
</feature>
<gene>
    <name evidence="2" type="ORF">SAMN05216480_103165</name>
</gene>
<evidence type="ECO:0000256" key="1">
    <source>
        <dbReference type="SAM" id="SignalP"/>
    </source>
</evidence>
<name>A0A1I7G4H5_9FLAO</name>
<feature type="chain" id="PRO_5011785827" evidence="1">
    <location>
        <begin position="21"/>
        <end position="284"/>
    </location>
</feature>
<sequence length="284" mass="33244">MSRVLFLMAAVLFVIPTAKSQDLVLNGINFEKEGYHIFVTPSGETGYLPEQIDTHFEMPTYILTLNEEHYAGHRNSNFYLIDSLPLLQELQDNWKCTDEGLSEGTQNQFDYVLQIIKGNSLEETIFINTKSKFMKSSRSEEISYFNYSESAWETLFKKSKRLIHEHYAIYDKETAKNLTKQLQSQELFKIHISENKNLAFNDYQVTFRLKNEDQNASNMLSEEVRKKYQIIPLPTSTFDHPIYAVRKESKQSFEELQQELPAIEIVDAHQYSGYQMKIDAFIWP</sequence>
<keyword evidence="3" id="KW-1185">Reference proteome</keyword>
<reference evidence="2 3" key="1">
    <citation type="submission" date="2016-10" db="EMBL/GenBank/DDBJ databases">
        <authorList>
            <person name="de Groot N.N."/>
        </authorList>
    </citation>
    <scope>NUCLEOTIDE SEQUENCE [LARGE SCALE GENOMIC DNA]</scope>
    <source>
        <strain evidence="2 3">CGMCC 1.12333</strain>
    </source>
</reference>
<dbReference type="EMBL" id="FPBK01000003">
    <property type="protein sequence ID" value="SFU43354.1"/>
    <property type="molecule type" value="Genomic_DNA"/>
</dbReference>
<organism evidence="2 3">
    <name type="scientific">Pustulibacterium marinum</name>
    <dbReference type="NCBI Taxonomy" id="1224947"/>
    <lineage>
        <taxon>Bacteria</taxon>
        <taxon>Pseudomonadati</taxon>
        <taxon>Bacteroidota</taxon>
        <taxon>Flavobacteriia</taxon>
        <taxon>Flavobacteriales</taxon>
        <taxon>Flavobacteriaceae</taxon>
        <taxon>Pustulibacterium</taxon>
    </lineage>
</organism>
<protein>
    <submittedName>
        <fullName evidence="2">Uncharacterized protein</fullName>
    </submittedName>
</protein>
<accession>A0A1I7G4H5</accession>
<evidence type="ECO:0000313" key="2">
    <source>
        <dbReference type="EMBL" id="SFU43354.1"/>
    </source>
</evidence>
<dbReference type="Proteomes" id="UP000199138">
    <property type="component" value="Unassembled WGS sequence"/>
</dbReference>
<dbReference type="RefSeq" id="WP_143106356.1">
    <property type="nucleotide sequence ID" value="NZ_FPBK01000003.1"/>
</dbReference>
<evidence type="ECO:0000313" key="3">
    <source>
        <dbReference type="Proteomes" id="UP000199138"/>
    </source>
</evidence>
<dbReference type="AlphaFoldDB" id="A0A1I7G4H5"/>
<dbReference type="STRING" id="1224947.SAMN05216480_103165"/>
<proteinExistence type="predicted"/>